<proteinExistence type="predicted"/>
<dbReference type="EMBL" id="JADCNL010000661">
    <property type="protein sequence ID" value="KAG0445773.1"/>
    <property type="molecule type" value="Genomic_DNA"/>
</dbReference>
<evidence type="ECO:0000313" key="2">
    <source>
        <dbReference type="EMBL" id="KAG0445773.1"/>
    </source>
</evidence>
<gene>
    <name evidence="2" type="ORF">HPP92_029163</name>
    <name evidence="1" type="ORF">HPP92_029176</name>
</gene>
<evidence type="ECO:0000313" key="4">
    <source>
        <dbReference type="Proteomes" id="UP000639772"/>
    </source>
</evidence>
<organism evidence="2 3">
    <name type="scientific">Vanilla planifolia</name>
    <name type="common">Vanilla</name>
    <dbReference type="NCBI Taxonomy" id="51239"/>
    <lineage>
        <taxon>Eukaryota</taxon>
        <taxon>Viridiplantae</taxon>
        <taxon>Streptophyta</taxon>
        <taxon>Embryophyta</taxon>
        <taxon>Tracheophyta</taxon>
        <taxon>Spermatophyta</taxon>
        <taxon>Magnoliopsida</taxon>
        <taxon>Liliopsida</taxon>
        <taxon>Asparagales</taxon>
        <taxon>Orchidaceae</taxon>
        <taxon>Vanilloideae</taxon>
        <taxon>Vanilleae</taxon>
        <taxon>Vanilla</taxon>
    </lineage>
</organism>
<dbReference type="Proteomes" id="UP000636800">
    <property type="component" value="Unassembled WGS sequence"/>
</dbReference>
<reference evidence="3 4" key="1">
    <citation type="journal article" date="2020" name="Nat. Food">
        <title>A phased Vanilla planifolia genome enables genetic improvement of flavour and production.</title>
        <authorList>
            <person name="Hasing T."/>
            <person name="Tang H."/>
            <person name="Brym M."/>
            <person name="Khazi F."/>
            <person name="Huang T."/>
            <person name="Chambers A.H."/>
        </authorList>
    </citation>
    <scope>NUCLEOTIDE SEQUENCE [LARGE SCALE GENOMIC DNA]</scope>
    <source>
        <tissue evidence="2">Leaf</tissue>
    </source>
</reference>
<evidence type="ECO:0000313" key="3">
    <source>
        <dbReference type="Proteomes" id="UP000636800"/>
    </source>
</evidence>
<name>A0A835P6F8_VANPL</name>
<dbReference type="Proteomes" id="UP000639772">
    <property type="component" value="Unassembled WGS sequence"/>
</dbReference>
<dbReference type="EMBL" id="JADCNM010000662">
    <property type="protein sequence ID" value="KAG0445762.1"/>
    <property type="molecule type" value="Genomic_DNA"/>
</dbReference>
<protein>
    <submittedName>
        <fullName evidence="2">Uncharacterized protein</fullName>
    </submittedName>
</protein>
<accession>A0A835P6F8</accession>
<sequence>MAGMWGLLSDHFGQDISFGGGSASWGWLIREAEVVGQWAGWGCVAMETLE</sequence>
<comment type="caution">
    <text evidence="2">The sequence shown here is derived from an EMBL/GenBank/DDBJ whole genome shotgun (WGS) entry which is preliminary data.</text>
</comment>
<dbReference type="AlphaFoldDB" id="A0A835P6F8"/>
<keyword evidence="3" id="KW-1185">Reference proteome</keyword>
<evidence type="ECO:0000313" key="1">
    <source>
        <dbReference type="EMBL" id="KAG0445762.1"/>
    </source>
</evidence>